<organism evidence="4 5">
    <name type="scientific">Neokomagataea anthophila</name>
    <dbReference type="NCBI Taxonomy" id="2826925"/>
    <lineage>
        <taxon>Bacteria</taxon>
        <taxon>Pseudomonadati</taxon>
        <taxon>Pseudomonadota</taxon>
        <taxon>Alphaproteobacteria</taxon>
        <taxon>Acetobacterales</taxon>
        <taxon>Acetobacteraceae</taxon>
        <taxon>Neokomagataea</taxon>
    </lineage>
</organism>
<sequence length="429" mass="45159">MPTPSFDRMPLRSDQPSVGAVLRHRREELEWQIEDVAQWLRIRARLLVALEADDFASLPGEAYAVGFVRAYAQAMQLDAADLVARFQRDYRRVAGTKTELVFPQAQGERGLPVGLLIGAGFVLVAMAYAGWYHFSSHDEPIAKQVPSLAALMPNSPHSVMTSPQVASVMPGQAPAEEKQMLAAVPPAQGAQPAPVAVPPVNEASPAMHESNAPTAVQAAPIPEKPEEAPSSESVSSENTAPETLTPDQEKTDIKAPLAAVNTVSEGQIAVHAIAPVWVQVTDHTGHVLVSRVLPQGETWVGDAAGSPYRVSVGNAGGVVFMTHDVVSAPLGRNGAVRRNISVTTDAVQQGAFGHGALPVAAPEDSGGDKALPVEAEPASHGPTTVKTSHTAPLVKKAPVHEPRQDVTTDELNARQLTGQSPSGDASLGH</sequence>
<reference evidence="4 5" key="1">
    <citation type="submission" date="2021-04" db="EMBL/GenBank/DDBJ databases">
        <title>The complete genome sequence of Neokomagataea sp. TBRC 2177.</title>
        <authorList>
            <person name="Charoenyingcharoen P."/>
            <person name="Yukphan P."/>
        </authorList>
    </citation>
    <scope>NUCLEOTIDE SEQUENCE [LARGE SCALE GENOMIC DNA]</scope>
    <source>
        <strain evidence="4 5">TBRC 2177</strain>
    </source>
</reference>
<keyword evidence="2" id="KW-0812">Transmembrane</keyword>
<feature type="transmembrane region" description="Helical" evidence="2">
    <location>
        <begin position="113"/>
        <end position="134"/>
    </location>
</feature>
<dbReference type="InterPro" id="IPR050400">
    <property type="entry name" value="Bact_Cytoskel_RodZ"/>
</dbReference>
<protein>
    <submittedName>
        <fullName evidence="4">Helix-turn-helix domain-containing protein</fullName>
    </submittedName>
</protein>
<evidence type="ECO:0000256" key="1">
    <source>
        <dbReference type="SAM" id="MobiDB-lite"/>
    </source>
</evidence>
<dbReference type="Gene3D" id="1.10.260.40">
    <property type="entry name" value="lambda repressor-like DNA-binding domains"/>
    <property type="match status" value="1"/>
</dbReference>
<keyword evidence="5" id="KW-1185">Reference proteome</keyword>
<comment type="caution">
    <text evidence="4">The sequence shown here is derived from an EMBL/GenBank/DDBJ whole genome shotgun (WGS) entry which is preliminary data.</text>
</comment>
<feature type="region of interest" description="Disordered" evidence="1">
    <location>
        <begin position="356"/>
        <end position="429"/>
    </location>
</feature>
<accession>A0ABS5E6P0</accession>
<feature type="compositionally biased region" description="Low complexity" evidence="1">
    <location>
        <begin position="184"/>
        <end position="200"/>
    </location>
</feature>
<feature type="domain" description="Cytoskeleton protein RodZ-like C-terminal" evidence="3">
    <location>
        <begin position="270"/>
        <end position="338"/>
    </location>
</feature>
<dbReference type="PANTHER" id="PTHR34475">
    <property type="match status" value="1"/>
</dbReference>
<dbReference type="EMBL" id="JAGRQH010000003">
    <property type="protein sequence ID" value="MBR0559578.1"/>
    <property type="molecule type" value="Genomic_DNA"/>
</dbReference>
<evidence type="ECO:0000256" key="2">
    <source>
        <dbReference type="SAM" id="Phobius"/>
    </source>
</evidence>
<evidence type="ECO:0000259" key="3">
    <source>
        <dbReference type="Pfam" id="PF13464"/>
    </source>
</evidence>
<dbReference type="InterPro" id="IPR010982">
    <property type="entry name" value="Lambda_DNA-bd_dom_sf"/>
</dbReference>
<dbReference type="Pfam" id="PF13464">
    <property type="entry name" value="RodZ_C"/>
    <property type="match status" value="1"/>
</dbReference>
<proteinExistence type="predicted"/>
<keyword evidence="2" id="KW-0472">Membrane</keyword>
<dbReference type="InterPro" id="IPR025194">
    <property type="entry name" value="RodZ-like_C"/>
</dbReference>
<feature type="region of interest" description="Disordered" evidence="1">
    <location>
        <begin position="184"/>
        <end position="253"/>
    </location>
</feature>
<name>A0ABS5E6P0_9PROT</name>
<feature type="compositionally biased region" description="Polar residues" evidence="1">
    <location>
        <begin position="381"/>
        <end position="390"/>
    </location>
</feature>
<keyword evidence="2" id="KW-1133">Transmembrane helix</keyword>
<dbReference type="PANTHER" id="PTHR34475:SF1">
    <property type="entry name" value="CYTOSKELETON PROTEIN RODZ"/>
    <property type="match status" value="1"/>
</dbReference>
<gene>
    <name evidence="4" type="ORF">KB213_05850</name>
</gene>
<feature type="compositionally biased region" description="Polar residues" evidence="1">
    <location>
        <begin position="414"/>
        <end position="423"/>
    </location>
</feature>
<dbReference type="Proteomes" id="UP000677812">
    <property type="component" value="Unassembled WGS sequence"/>
</dbReference>
<dbReference type="RefSeq" id="WP_211681203.1">
    <property type="nucleotide sequence ID" value="NZ_JAGRQH010000003.1"/>
</dbReference>
<feature type="compositionally biased region" description="Low complexity" evidence="1">
    <location>
        <begin position="228"/>
        <end position="241"/>
    </location>
</feature>
<dbReference type="Pfam" id="PF13413">
    <property type="entry name" value="HTH_25"/>
    <property type="match status" value="1"/>
</dbReference>
<evidence type="ECO:0000313" key="4">
    <source>
        <dbReference type="EMBL" id="MBR0559578.1"/>
    </source>
</evidence>
<evidence type="ECO:0000313" key="5">
    <source>
        <dbReference type="Proteomes" id="UP000677812"/>
    </source>
</evidence>